<dbReference type="EMBL" id="JACXVP010000011">
    <property type="protein sequence ID" value="KAG5576515.1"/>
    <property type="molecule type" value="Genomic_DNA"/>
</dbReference>
<dbReference type="InterPro" id="IPR029021">
    <property type="entry name" value="Prot-tyrosine_phosphatase-like"/>
</dbReference>
<organism evidence="1 2">
    <name type="scientific">Solanum commersonii</name>
    <name type="common">Commerson's wild potato</name>
    <name type="synonym">Commerson's nightshade</name>
    <dbReference type="NCBI Taxonomy" id="4109"/>
    <lineage>
        <taxon>Eukaryota</taxon>
        <taxon>Viridiplantae</taxon>
        <taxon>Streptophyta</taxon>
        <taxon>Embryophyta</taxon>
        <taxon>Tracheophyta</taxon>
        <taxon>Spermatophyta</taxon>
        <taxon>Magnoliopsida</taxon>
        <taxon>eudicotyledons</taxon>
        <taxon>Gunneridae</taxon>
        <taxon>Pentapetalae</taxon>
        <taxon>asterids</taxon>
        <taxon>lamiids</taxon>
        <taxon>Solanales</taxon>
        <taxon>Solanaceae</taxon>
        <taxon>Solanoideae</taxon>
        <taxon>Solaneae</taxon>
        <taxon>Solanum</taxon>
    </lineage>
</organism>
<accession>A0A9J5WKU9</accession>
<sequence length="506" mass="59974">MFNRRSSTKERQTTVTAQIWNLFLNITSMNWTMPEHTSNLLSCWIRRGGSKSQKRWWKLIPSCVWWSVWKERNGRCFEDRSNSIHKVKWNCIAIKIFSDARPPGIYKPDYIDALYAFYHEKKSEMVVCPPTPEDGNAGRKEERWKMVPSCIWWTVWLERNQRCHEGKQSNIQRFKLKCLALYYFWCKQVVLDSSEVISTTIDWLAAKHVLMGEWRRQKASLKLDWWNPTRGTFSEQTKFDWYWIRVLGLPLQLWNKEVRGPREKIPTTKEIADGGLIFSLPVWCESPATYMLLEQGEANIQDEKLVVFEEPIPLYIDDNITKKCMESKATIRVHLNVIKLSQMFGVFIKGYENQFYSLLIKLEQNRLNEICKVKGSSSINNNMPKELKNLIFDMNFKEGEPRKRGRDLTMFENWWMGVEGFKEKVKIWWISFKVGGRPGYNLAEKLKLLKGKLKQWSRTNKGNWKTTKGGAPKPNCQFRDYPRIKNEEDQVLWKEIIKVKYGENMV</sequence>
<name>A0A9J5WKU9_SOLCO</name>
<proteinExistence type="predicted"/>
<reference evidence="1 2" key="1">
    <citation type="submission" date="2020-09" db="EMBL/GenBank/DDBJ databases">
        <title>De no assembly of potato wild relative species, Solanum commersonii.</title>
        <authorList>
            <person name="Cho K."/>
        </authorList>
    </citation>
    <scope>NUCLEOTIDE SEQUENCE [LARGE SCALE GENOMIC DNA]</scope>
    <source>
        <strain evidence="1">LZ3.2</strain>
        <tissue evidence="1">Leaf</tissue>
    </source>
</reference>
<gene>
    <name evidence="1" type="ORF">H5410_056649</name>
</gene>
<dbReference type="Gene3D" id="3.90.190.10">
    <property type="entry name" value="Protein tyrosine phosphatase superfamily"/>
    <property type="match status" value="1"/>
</dbReference>
<comment type="caution">
    <text evidence="1">The sequence shown here is derived from an EMBL/GenBank/DDBJ whole genome shotgun (WGS) entry which is preliminary data.</text>
</comment>
<dbReference type="Proteomes" id="UP000824120">
    <property type="component" value="Chromosome 11"/>
</dbReference>
<evidence type="ECO:0000313" key="2">
    <source>
        <dbReference type="Proteomes" id="UP000824120"/>
    </source>
</evidence>
<keyword evidence="2" id="KW-1185">Reference proteome</keyword>
<dbReference type="PANTHER" id="PTHR34427">
    <property type="entry name" value="DUF4283 DOMAIN PROTEIN"/>
    <property type="match status" value="1"/>
</dbReference>
<dbReference type="PANTHER" id="PTHR34427:SF10">
    <property type="entry name" value="DUF4283 DOMAIN-CONTAINING PROTEIN"/>
    <property type="match status" value="1"/>
</dbReference>
<dbReference type="OrthoDB" id="1727818at2759"/>
<protein>
    <recommendedName>
        <fullName evidence="3">DUF4283 domain-containing protein</fullName>
    </recommendedName>
</protein>
<dbReference type="AlphaFoldDB" id="A0A9J5WKU9"/>
<evidence type="ECO:0000313" key="1">
    <source>
        <dbReference type="EMBL" id="KAG5576515.1"/>
    </source>
</evidence>
<evidence type="ECO:0008006" key="3">
    <source>
        <dbReference type="Google" id="ProtNLM"/>
    </source>
</evidence>